<dbReference type="EMBL" id="BMAO01021409">
    <property type="protein sequence ID" value="GFQ74325.1"/>
    <property type="molecule type" value="Genomic_DNA"/>
</dbReference>
<evidence type="ECO:0000256" key="1">
    <source>
        <dbReference type="SAM" id="MobiDB-lite"/>
    </source>
</evidence>
<feature type="region of interest" description="Disordered" evidence="1">
    <location>
        <begin position="1"/>
        <end position="28"/>
    </location>
</feature>
<evidence type="ECO:0000313" key="3">
    <source>
        <dbReference type="Proteomes" id="UP000887116"/>
    </source>
</evidence>
<keyword evidence="3" id="KW-1185">Reference proteome</keyword>
<dbReference type="AlphaFoldDB" id="A0A8X6IBN9"/>
<reference evidence="2" key="1">
    <citation type="submission" date="2020-07" db="EMBL/GenBank/DDBJ databases">
        <title>Multicomponent nature underlies the extraordinary mechanical properties of spider dragline silk.</title>
        <authorList>
            <person name="Kono N."/>
            <person name="Nakamura H."/>
            <person name="Mori M."/>
            <person name="Yoshida Y."/>
            <person name="Ohtoshi R."/>
            <person name="Malay A.D."/>
            <person name="Moran D.A.P."/>
            <person name="Tomita M."/>
            <person name="Numata K."/>
            <person name="Arakawa K."/>
        </authorList>
    </citation>
    <scope>NUCLEOTIDE SEQUENCE</scope>
</reference>
<name>A0A8X6IBN9_TRICU</name>
<gene>
    <name evidence="2" type="ORF">TNCT_405991</name>
</gene>
<organism evidence="2 3">
    <name type="scientific">Trichonephila clavata</name>
    <name type="common">Joro spider</name>
    <name type="synonym">Nephila clavata</name>
    <dbReference type="NCBI Taxonomy" id="2740835"/>
    <lineage>
        <taxon>Eukaryota</taxon>
        <taxon>Metazoa</taxon>
        <taxon>Ecdysozoa</taxon>
        <taxon>Arthropoda</taxon>
        <taxon>Chelicerata</taxon>
        <taxon>Arachnida</taxon>
        <taxon>Araneae</taxon>
        <taxon>Araneomorphae</taxon>
        <taxon>Entelegynae</taxon>
        <taxon>Araneoidea</taxon>
        <taxon>Nephilidae</taxon>
        <taxon>Trichonephila</taxon>
    </lineage>
</organism>
<evidence type="ECO:0000313" key="2">
    <source>
        <dbReference type="EMBL" id="GFQ74325.1"/>
    </source>
</evidence>
<protein>
    <submittedName>
        <fullName evidence="2">Uncharacterized protein</fullName>
    </submittedName>
</protein>
<comment type="caution">
    <text evidence="2">The sequence shown here is derived from an EMBL/GenBank/DDBJ whole genome shotgun (WGS) entry which is preliminary data.</text>
</comment>
<sequence length="68" mass="7583">MKKQTEGNGGQCHLNGEHVSTGSKPGRCSDRENQWLKIAIVGKVDFFLCLRYGGQWMEASRASEQNVL</sequence>
<dbReference type="Proteomes" id="UP000887116">
    <property type="component" value="Unassembled WGS sequence"/>
</dbReference>
<accession>A0A8X6IBN9</accession>
<proteinExistence type="predicted"/>